<comment type="caution">
    <text evidence="3">The sequence shown here is derived from an EMBL/GenBank/DDBJ whole genome shotgun (WGS) entry which is preliminary data.</text>
</comment>
<dbReference type="OrthoDB" id="4161186at2759"/>
<organism evidence="3 4">
    <name type="scientific">Ascochyta lentis</name>
    <dbReference type="NCBI Taxonomy" id="205686"/>
    <lineage>
        <taxon>Eukaryota</taxon>
        <taxon>Fungi</taxon>
        <taxon>Dikarya</taxon>
        <taxon>Ascomycota</taxon>
        <taxon>Pezizomycotina</taxon>
        <taxon>Dothideomycetes</taxon>
        <taxon>Pleosporomycetidae</taxon>
        <taxon>Pleosporales</taxon>
        <taxon>Pleosporineae</taxon>
        <taxon>Didymellaceae</taxon>
        <taxon>Ascochyta</taxon>
    </lineage>
</organism>
<reference evidence="3" key="2">
    <citation type="submission" date="2020-09" db="EMBL/GenBank/DDBJ databases">
        <title>Reference genome assembly for Australian Ascochyta lentis isolate Al4.</title>
        <authorList>
            <person name="Lee R.C."/>
            <person name="Farfan-Caceres L.M."/>
            <person name="Debler J.W."/>
            <person name="Williams A.H."/>
            <person name="Henares B.M."/>
        </authorList>
    </citation>
    <scope>NUCLEOTIDE SEQUENCE</scope>
    <source>
        <strain evidence="3">Al4</strain>
    </source>
</reference>
<proteinExistence type="predicted"/>
<dbReference type="InterPro" id="IPR046797">
    <property type="entry name" value="PDDEXK_12"/>
</dbReference>
<dbReference type="Proteomes" id="UP000651452">
    <property type="component" value="Unassembled WGS sequence"/>
</dbReference>
<dbReference type="AlphaFoldDB" id="A0A8H7MCL0"/>
<feature type="region of interest" description="Disordered" evidence="1">
    <location>
        <begin position="29"/>
        <end position="112"/>
    </location>
</feature>
<gene>
    <name evidence="3" type="ORF">EKO04_011633</name>
</gene>
<name>A0A8H7MCL0_9PLEO</name>
<evidence type="ECO:0000313" key="4">
    <source>
        <dbReference type="Proteomes" id="UP000651452"/>
    </source>
</evidence>
<dbReference type="EMBL" id="RZGK01000024">
    <property type="protein sequence ID" value="KAF9690429.1"/>
    <property type="molecule type" value="Genomic_DNA"/>
</dbReference>
<reference evidence="3" key="1">
    <citation type="submission" date="2018-12" db="EMBL/GenBank/DDBJ databases">
        <authorList>
            <person name="Syme R.A."/>
            <person name="Farfan-Caceres L."/>
            <person name="Lichtenzveig J."/>
        </authorList>
    </citation>
    <scope>NUCLEOTIDE SEQUENCE</scope>
    <source>
        <strain evidence="3">Al4</strain>
    </source>
</reference>
<feature type="domain" description="PD-(D/E)XK nuclease-like" evidence="2">
    <location>
        <begin position="182"/>
        <end position="419"/>
    </location>
</feature>
<evidence type="ECO:0000313" key="3">
    <source>
        <dbReference type="EMBL" id="KAF9690429.1"/>
    </source>
</evidence>
<protein>
    <recommendedName>
        <fullName evidence="2">PD-(D/E)XK nuclease-like domain-containing protein</fullName>
    </recommendedName>
</protein>
<sequence length="428" mass="47958">MTTTNTTDATHGCDIADWIESIIRAGEQRSPAFSRSRLPTPPAVHYRVDDTDGSPARKRRRIMEEYDLDQTPQPSKRARDTDGMPLFPLSPTKSGAAASETSEVESHRSGHLSPVKQLQLLEDEDQPVVFCNFDDDQGGEETADVTAMRSAVQQYADGVGILGYDDVKAVTSGLAQVDRMRFLYPWANNREQRCALGSMPPMGQVQDIVETAQKYDRGAGVSEDEWNAEVQNPLLKLARSTSKHQRTLAIHNVKTAKIEPAWLARNSLPGRVVDYVVTLNCDTATEQVWRNLRPLQGASIKSWNHTCRERHSPIAINIETKGPMKSWTDGKPQIAIWTDAWLKRLALICGDNNNLGQWPAIPLLIAQGHDWHLLIVSKNDNNLTIREQIAFGSTRSCFDAMKVIVVLHWLFDWAETVWRPWLLSLSSG</sequence>
<evidence type="ECO:0000259" key="2">
    <source>
        <dbReference type="Pfam" id="PF20516"/>
    </source>
</evidence>
<keyword evidence="4" id="KW-1185">Reference proteome</keyword>
<dbReference type="Pfam" id="PF20516">
    <property type="entry name" value="PDDEXK_12"/>
    <property type="match status" value="1"/>
</dbReference>
<evidence type="ECO:0000256" key="1">
    <source>
        <dbReference type="SAM" id="MobiDB-lite"/>
    </source>
</evidence>
<accession>A0A8H7MCL0</accession>